<dbReference type="VEuPathDB" id="TriTrypDB:Lsey_0412_0030"/>
<dbReference type="EMBL" id="LJSK01000412">
    <property type="protein sequence ID" value="KPI83224.1"/>
    <property type="molecule type" value="Genomic_DNA"/>
</dbReference>
<dbReference type="Proteomes" id="UP000038009">
    <property type="component" value="Unassembled WGS sequence"/>
</dbReference>
<evidence type="ECO:0000256" key="1">
    <source>
        <dbReference type="SAM" id="Phobius"/>
    </source>
</evidence>
<protein>
    <recommendedName>
        <fullName evidence="4">Transmembrane protein</fullName>
    </recommendedName>
</protein>
<gene>
    <name evidence="2" type="ORF">ABL78_7752</name>
</gene>
<accession>A0A0N1IGT9</accession>
<reference evidence="2 3" key="1">
    <citation type="journal article" date="2015" name="PLoS Pathog.">
        <title>Leptomonas seymouri: Adaptations to the Dixenous Life Cycle Analyzed by Genome Sequencing, Transcriptome Profiling and Co-infection with Leishmania donovani.</title>
        <authorList>
            <person name="Kraeva N."/>
            <person name="Butenko A."/>
            <person name="Hlavacova J."/>
            <person name="Kostygov A."/>
            <person name="Myskova J."/>
            <person name="Grybchuk D."/>
            <person name="Lestinova T."/>
            <person name="Votypka J."/>
            <person name="Volf P."/>
            <person name="Opperdoes F."/>
            <person name="Flegontov P."/>
            <person name="Lukes J."/>
            <person name="Yurchenko V."/>
        </authorList>
    </citation>
    <scope>NUCLEOTIDE SEQUENCE [LARGE SCALE GENOMIC DNA]</scope>
    <source>
        <strain evidence="2 3">ATCC 30220</strain>
    </source>
</reference>
<organism evidence="2 3">
    <name type="scientific">Leptomonas seymouri</name>
    <dbReference type="NCBI Taxonomy" id="5684"/>
    <lineage>
        <taxon>Eukaryota</taxon>
        <taxon>Discoba</taxon>
        <taxon>Euglenozoa</taxon>
        <taxon>Kinetoplastea</taxon>
        <taxon>Metakinetoplastina</taxon>
        <taxon>Trypanosomatida</taxon>
        <taxon>Trypanosomatidae</taxon>
        <taxon>Leishmaniinae</taxon>
        <taxon>Leptomonas</taxon>
    </lineage>
</organism>
<keyword evidence="1" id="KW-1133">Transmembrane helix</keyword>
<name>A0A0N1IGT9_LEPSE</name>
<dbReference type="OMA" id="LPYGTLW"/>
<comment type="caution">
    <text evidence="2">The sequence shown here is derived from an EMBL/GenBank/DDBJ whole genome shotgun (WGS) entry which is preliminary data.</text>
</comment>
<feature type="transmembrane region" description="Helical" evidence="1">
    <location>
        <begin position="32"/>
        <end position="52"/>
    </location>
</feature>
<proteinExistence type="predicted"/>
<keyword evidence="1" id="KW-0812">Transmembrane</keyword>
<keyword evidence="1" id="KW-0472">Membrane</keyword>
<dbReference type="AlphaFoldDB" id="A0A0N1IGT9"/>
<evidence type="ECO:0000313" key="2">
    <source>
        <dbReference type="EMBL" id="KPI83224.1"/>
    </source>
</evidence>
<evidence type="ECO:0000313" key="3">
    <source>
        <dbReference type="Proteomes" id="UP000038009"/>
    </source>
</evidence>
<sequence length="373" mass="40914">MLPYGTLWKLDQMLHPVGPPQRRTVAMRRRQALFYFLWGVFLLTIFLFPYHYASLRRLRLDGARRLRGASAPEVNPDVLRQQEESALERLKQQMAARNGKGKGNAEHTVSTPTSITADFAMAFYYHPKMEIQLRGAFGHPLLRTIAGAGSSRLWKSLGGDITAPAAPDAAYAVHRLTVAEAAVAKLNEGPAEPAICLAALRRDYLASRLNTSAHMGTELTRAVRAAHQRFSTLYPLSLSSEQTAFSIVSANTSSIETALAQLFLWLSDDASLPGEAISRAVAGCTAPLSRSLEVSFDWQARPSVEAPRTELLATVREGETVPPQYVCLCYGRNSLHATPLTGTADAESSVLFLVDHRDPKRVTFSDCKDVCSS</sequence>
<dbReference type="OrthoDB" id="272841at2759"/>
<keyword evidence="3" id="KW-1185">Reference proteome</keyword>
<evidence type="ECO:0008006" key="4">
    <source>
        <dbReference type="Google" id="ProtNLM"/>
    </source>
</evidence>